<evidence type="ECO:0000313" key="3">
    <source>
        <dbReference type="Proteomes" id="UP000050525"/>
    </source>
</evidence>
<proteinExistence type="predicted"/>
<reference evidence="2 3" key="1">
    <citation type="journal article" date="2012" name="Genome Biol.">
        <title>Sequencing three crocodilian genomes to illuminate the evolution of archosaurs and amniotes.</title>
        <authorList>
            <person name="St John J.A."/>
            <person name="Braun E.L."/>
            <person name="Isberg S.R."/>
            <person name="Miles L.G."/>
            <person name="Chong A.Y."/>
            <person name="Gongora J."/>
            <person name="Dalzell P."/>
            <person name="Moran C."/>
            <person name="Bed'hom B."/>
            <person name="Abzhanov A."/>
            <person name="Burgess S.C."/>
            <person name="Cooksey A.M."/>
            <person name="Castoe T.A."/>
            <person name="Crawford N.G."/>
            <person name="Densmore L.D."/>
            <person name="Drew J.C."/>
            <person name="Edwards S.V."/>
            <person name="Faircloth B.C."/>
            <person name="Fujita M.K."/>
            <person name="Greenwold M.J."/>
            <person name="Hoffmann F.G."/>
            <person name="Howard J.M."/>
            <person name="Iguchi T."/>
            <person name="Janes D.E."/>
            <person name="Khan S.Y."/>
            <person name="Kohno S."/>
            <person name="de Koning A.J."/>
            <person name="Lance S.L."/>
            <person name="McCarthy F.M."/>
            <person name="McCormack J.E."/>
            <person name="Merchant M.E."/>
            <person name="Peterson D.G."/>
            <person name="Pollock D.D."/>
            <person name="Pourmand N."/>
            <person name="Raney B.J."/>
            <person name="Roessler K.A."/>
            <person name="Sanford J.R."/>
            <person name="Sawyer R.H."/>
            <person name="Schmidt C.J."/>
            <person name="Triplett E.W."/>
            <person name="Tuberville T.D."/>
            <person name="Venegas-Anaya M."/>
            <person name="Howard J.T."/>
            <person name="Jarvis E.D."/>
            <person name="Guillette L.J.Jr."/>
            <person name="Glenn T.C."/>
            <person name="Green R.E."/>
            <person name="Ray D.A."/>
        </authorList>
    </citation>
    <scope>NUCLEOTIDE SEQUENCE [LARGE SCALE GENOMIC DNA]</scope>
    <source>
        <strain evidence="2">KSC_2009_1</strain>
    </source>
</reference>
<dbReference type="KEGG" id="amj:106737985"/>
<protein>
    <submittedName>
        <fullName evidence="2">Protein LKAAEAR1</fullName>
    </submittedName>
</protein>
<dbReference type="GeneID" id="106737985"/>
<feature type="region of interest" description="Disordered" evidence="1">
    <location>
        <begin position="1"/>
        <end position="41"/>
    </location>
</feature>
<dbReference type="Proteomes" id="UP000050525">
    <property type="component" value="Unassembled WGS sequence"/>
</dbReference>
<dbReference type="CTD" id="198437"/>
<comment type="caution">
    <text evidence="2">The sequence shown here is derived from an EMBL/GenBank/DDBJ whole genome shotgun (WGS) entry which is preliminary data.</text>
</comment>
<dbReference type="InterPro" id="IPR029152">
    <property type="entry name" value="LKAAEAR1"/>
</dbReference>
<organism evidence="2 3">
    <name type="scientific">Alligator mississippiensis</name>
    <name type="common">American alligator</name>
    <dbReference type="NCBI Taxonomy" id="8496"/>
    <lineage>
        <taxon>Eukaryota</taxon>
        <taxon>Metazoa</taxon>
        <taxon>Chordata</taxon>
        <taxon>Craniata</taxon>
        <taxon>Vertebrata</taxon>
        <taxon>Euteleostomi</taxon>
        <taxon>Archelosauria</taxon>
        <taxon>Archosauria</taxon>
        <taxon>Crocodylia</taxon>
        <taxon>Alligatoridae</taxon>
        <taxon>Alligatorinae</taxon>
        <taxon>Alligator</taxon>
    </lineage>
</organism>
<sequence length="181" mass="20327">MLQGRTASGPPSGAKMTTKGADAHKKKIPPAPRKNLLPFDAAGMSPQQRSRYLAFVEPTEEIVKSILASPAVAMEKMAPEYIKRSGDTEQKKQARVIGLLKAAEARNRLRNLRLRFQDLRAQEINHLISCQKTARGALRLEAFLPPRKNMQKLADCLDTVQRSRVEEILEDKTGEIFIRRP</sequence>
<dbReference type="EMBL" id="AKHW03004329">
    <property type="protein sequence ID" value="KYO30081.1"/>
    <property type="molecule type" value="Genomic_DNA"/>
</dbReference>
<dbReference type="Pfam" id="PF15478">
    <property type="entry name" value="LKAAEAR"/>
    <property type="match status" value="1"/>
</dbReference>
<evidence type="ECO:0000256" key="1">
    <source>
        <dbReference type="SAM" id="MobiDB-lite"/>
    </source>
</evidence>
<keyword evidence="3" id="KW-1185">Reference proteome</keyword>
<gene>
    <name evidence="2" type="primary">LKAAEAR1</name>
    <name evidence="2" type="ORF">Y1Q_0021165</name>
</gene>
<dbReference type="PANTHER" id="PTHR35665:SF1">
    <property type="entry name" value="PROTEIN LKAAEAR1"/>
    <property type="match status" value="1"/>
</dbReference>
<dbReference type="RefSeq" id="XP_014464981.2">
    <property type="nucleotide sequence ID" value="XM_014609495.3"/>
</dbReference>
<dbReference type="OrthoDB" id="10045727at2759"/>
<accession>A0A151MZW6</accession>
<evidence type="ECO:0000313" key="2">
    <source>
        <dbReference type="EMBL" id="KYO30081.1"/>
    </source>
</evidence>
<name>A0A151MZW6_ALLMI</name>
<dbReference type="PANTHER" id="PTHR35665">
    <property type="entry name" value="PROTEIN LKAAEAR1"/>
    <property type="match status" value="1"/>
</dbReference>
<dbReference type="AlphaFoldDB" id="A0A151MZW6"/>